<dbReference type="GO" id="GO:0070475">
    <property type="term" value="P:rRNA base methylation"/>
    <property type="evidence" value="ECO:0007669"/>
    <property type="project" value="TreeGrafter"/>
</dbReference>
<dbReference type="PANTHER" id="PTHR11265:SF0">
    <property type="entry name" value="12S RRNA N4-METHYLCYTIDINE METHYLTRANSFERASE"/>
    <property type="match status" value="1"/>
</dbReference>
<proteinExistence type="predicted"/>
<name>A0A3S5AGY6_9PLAT</name>
<protein>
    <submittedName>
        <fullName evidence="1">Uncharacterized protein</fullName>
    </submittedName>
</protein>
<dbReference type="PANTHER" id="PTHR11265">
    <property type="entry name" value="S-ADENOSYL-METHYLTRANSFERASE MRAW"/>
    <property type="match status" value="1"/>
</dbReference>
<gene>
    <name evidence="1" type="ORF">PXEA_LOCUS22383</name>
</gene>
<reference evidence="1" key="1">
    <citation type="submission" date="2018-11" db="EMBL/GenBank/DDBJ databases">
        <authorList>
            <consortium name="Pathogen Informatics"/>
        </authorList>
    </citation>
    <scope>NUCLEOTIDE SEQUENCE</scope>
</reference>
<organism evidence="1 2">
    <name type="scientific">Protopolystoma xenopodis</name>
    <dbReference type="NCBI Taxonomy" id="117903"/>
    <lineage>
        <taxon>Eukaryota</taxon>
        <taxon>Metazoa</taxon>
        <taxon>Spiralia</taxon>
        <taxon>Lophotrochozoa</taxon>
        <taxon>Platyhelminthes</taxon>
        <taxon>Monogenea</taxon>
        <taxon>Polyopisthocotylea</taxon>
        <taxon>Polystomatidea</taxon>
        <taxon>Polystomatidae</taxon>
        <taxon>Protopolystoma</taxon>
    </lineage>
</organism>
<comment type="caution">
    <text evidence="1">The sequence shown here is derived from an EMBL/GenBank/DDBJ whole genome shotgun (WGS) entry which is preliminary data.</text>
</comment>
<dbReference type="InterPro" id="IPR002903">
    <property type="entry name" value="RsmH"/>
</dbReference>
<dbReference type="OrthoDB" id="16290at2759"/>
<evidence type="ECO:0000313" key="1">
    <source>
        <dbReference type="EMBL" id="VEL28943.1"/>
    </source>
</evidence>
<dbReference type="GO" id="GO:0071424">
    <property type="term" value="F:rRNA (cytosine-N4-)-methyltransferase activity"/>
    <property type="evidence" value="ECO:0007669"/>
    <property type="project" value="TreeGrafter"/>
</dbReference>
<keyword evidence="2" id="KW-1185">Reference proteome</keyword>
<dbReference type="EMBL" id="CAAALY010098920">
    <property type="protein sequence ID" value="VEL28943.1"/>
    <property type="molecule type" value="Genomic_DNA"/>
</dbReference>
<dbReference type="AlphaFoldDB" id="A0A3S5AGY6"/>
<evidence type="ECO:0000313" key="2">
    <source>
        <dbReference type="Proteomes" id="UP000784294"/>
    </source>
</evidence>
<dbReference type="InterPro" id="IPR029063">
    <property type="entry name" value="SAM-dependent_MTases_sf"/>
</dbReference>
<dbReference type="SUPFAM" id="SSF53335">
    <property type="entry name" value="S-adenosyl-L-methionine-dependent methyltransferases"/>
    <property type="match status" value="1"/>
</dbReference>
<sequence length="101" mass="11194">MSSSHAYFQLNRFLRPAFRPHKFSYSSGAGHPPHIPVMVDEVIDFLAPKSGQVFLDMTFGCGGHSSALLHKSPETVVFCLDRDPSTLPYMDQLKSVCSSFS</sequence>
<dbReference type="Gene3D" id="3.40.50.150">
    <property type="entry name" value="Vaccinia Virus protein VP39"/>
    <property type="match status" value="1"/>
</dbReference>
<dbReference type="Pfam" id="PF01795">
    <property type="entry name" value="Methyltransf_5"/>
    <property type="match status" value="1"/>
</dbReference>
<dbReference type="Proteomes" id="UP000784294">
    <property type="component" value="Unassembled WGS sequence"/>
</dbReference>
<accession>A0A3S5AGY6</accession>